<dbReference type="SUPFAM" id="SSF55961">
    <property type="entry name" value="Bet v1-like"/>
    <property type="match status" value="1"/>
</dbReference>
<feature type="domain" description="Bet v I/Major latex protein" evidence="1">
    <location>
        <begin position="2"/>
        <end position="146"/>
    </location>
</feature>
<sequence>MSQIAKIEAKAEITSPAAKVYDFFKNNLNNFVYLFPQVFKSAHLIEGEEGHVGNVKLIEYVLGKAMSVKVKTEEISDAERSMTLRVIEGDITQLYSSFAAKLTFTDGCVNWSIEFEKNNDKTPNPENYVELATQITKALDVYLLSN</sequence>
<dbReference type="InterPro" id="IPR051761">
    <property type="entry name" value="MLP-like_ligand-binding"/>
</dbReference>
<evidence type="ECO:0000313" key="3">
    <source>
        <dbReference type="Proteomes" id="UP001190926"/>
    </source>
</evidence>
<evidence type="ECO:0000313" key="2">
    <source>
        <dbReference type="EMBL" id="KAH6834447.1"/>
    </source>
</evidence>
<accession>A0AAD4PD27</accession>
<dbReference type="EMBL" id="SDAM02000050">
    <property type="protein sequence ID" value="KAH6834447.1"/>
    <property type="molecule type" value="Genomic_DNA"/>
</dbReference>
<proteinExistence type="predicted"/>
<evidence type="ECO:0000259" key="1">
    <source>
        <dbReference type="SMART" id="SM01037"/>
    </source>
</evidence>
<gene>
    <name evidence="2" type="ORF">C2S53_004182</name>
</gene>
<dbReference type="SMART" id="SM01037">
    <property type="entry name" value="Bet_v_1"/>
    <property type="match status" value="1"/>
</dbReference>
<name>A0AAD4PD27_PERFH</name>
<keyword evidence="3" id="KW-1185">Reference proteome</keyword>
<dbReference type="PANTHER" id="PTHR31907">
    <property type="entry name" value="MLP-LIKE PROTEIN 423"/>
    <property type="match status" value="1"/>
</dbReference>
<dbReference type="AlphaFoldDB" id="A0AAD4PD27"/>
<comment type="caution">
    <text evidence="2">The sequence shown here is derived from an EMBL/GenBank/DDBJ whole genome shotgun (WGS) entry which is preliminary data.</text>
</comment>
<reference evidence="2 3" key="1">
    <citation type="journal article" date="2021" name="Nat. Commun.">
        <title>Incipient diploidization of the medicinal plant Perilla within 10,000 years.</title>
        <authorList>
            <person name="Zhang Y."/>
            <person name="Shen Q."/>
            <person name="Leng L."/>
            <person name="Zhang D."/>
            <person name="Chen S."/>
            <person name="Shi Y."/>
            <person name="Ning Z."/>
            <person name="Chen S."/>
        </authorList>
    </citation>
    <scope>NUCLEOTIDE SEQUENCE [LARGE SCALE GENOMIC DNA]</scope>
    <source>
        <strain evidence="3">cv. PC099</strain>
    </source>
</reference>
<protein>
    <recommendedName>
        <fullName evidence="1">Bet v I/Major latex protein domain-containing protein</fullName>
    </recommendedName>
</protein>
<dbReference type="Pfam" id="PF00407">
    <property type="entry name" value="Bet_v_1"/>
    <property type="match status" value="1"/>
</dbReference>
<dbReference type="GO" id="GO:0006952">
    <property type="term" value="P:defense response"/>
    <property type="evidence" value="ECO:0007669"/>
    <property type="project" value="InterPro"/>
</dbReference>
<dbReference type="InterPro" id="IPR023393">
    <property type="entry name" value="START-like_dom_sf"/>
</dbReference>
<dbReference type="Proteomes" id="UP001190926">
    <property type="component" value="Unassembled WGS sequence"/>
</dbReference>
<dbReference type="InterPro" id="IPR000916">
    <property type="entry name" value="Bet_v_I/MLP"/>
</dbReference>
<dbReference type="Gene3D" id="3.30.530.20">
    <property type="match status" value="1"/>
</dbReference>
<organism evidence="2 3">
    <name type="scientific">Perilla frutescens var. hirtella</name>
    <name type="common">Perilla citriodora</name>
    <name type="synonym">Perilla setoyensis</name>
    <dbReference type="NCBI Taxonomy" id="608512"/>
    <lineage>
        <taxon>Eukaryota</taxon>
        <taxon>Viridiplantae</taxon>
        <taxon>Streptophyta</taxon>
        <taxon>Embryophyta</taxon>
        <taxon>Tracheophyta</taxon>
        <taxon>Spermatophyta</taxon>
        <taxon>Magnoliopsida</taxon>
        <taxon>eudicotyledons</taxon>
        <taxon>Gunneridae</taxon>
        <taxon>Pentapetalae</taxon>
        <taxon>asterids</taxon>
        <taxon>lamiids</taxon>
        <taxon>Lamiales</taxon>
        <taxon>Lamiaceae</taxon>
        <taxon>Nepetoideae</taxon>
        <taxon>Elsholtzieae</taxon>
        <taxon>Perilla</taxon>
    </lineage>
</organism>